<gene>
    <name evidence="2" type="ORF">HNR59_001103</name>
</gene>
<dbReference type="AlphaFoldDB" id="A0A7W9S2K8"/>
<dbReference type="GO" id="GO:0009401">
    <property type="term" value="P:phosphoenolpyruvate-dependent sugar phosphotransferase system"/>
    <property type="evidence" value="ECO:0007669"/>
    <property type="project" value="TreeGrafter"/>
</dbReference>
<dbReference type="PANTHER" id="PTHR32502">
    <property type="entry name" value="N-ACETYLGALACTOSAMINE PERMEASE II COMPONENT-RELATED"/>
    <property type="match status" value="1"/>
</dbReference>
<dbReference type="Proteomes" id="UP000533306">
    <property type="component" value="Unassembled WGS sequence"/>
</dbReference>
<comment type="pathway">
    <text evidence="1">Carbohydrate metabolism.</text>
</comment>
<evidence type="ECO:0000313" key="2">
    <source>
        <dbReference type="EMBL" id="MBB6011758.1"/>
    </source>
</evidence>
<dbReference type="Gene3D" id="3.20.20.70">
    <property type="entry name" value="Aldolase class I"/>
    <property type="match status" value="1"/>
</dbReference>
<dbReference type="PANTHER" id="PTHR32502:SF2">
    <property type="entry name" value="D-TAGATOSE-1,6-BISPHOSPHATE ALDOLASE SUBUNIT KBAZ"/>
    <property type="match status" value="1"/>
</dbReference>
<dbReference type="PIRSF" id="PIRSF009264">
    <property type="entry name" value="TagBP_ald_AgaZ"/>
    <property type="match status" value="1"/>
</dbReference>
<comment type="caution">
    <text evidence="2">The sequence shown here is derived from an EMBL/GenBank/DDBJ whole genome shotgun (WGS) entry which is preliminary data.</text>
</comment>
<dbReference type="GO" id="GO:0005975">
    <property type="term" value="P:carbohydrate metabolic process"/>
    <property type="evidence" value="ECO:0007669"/>
    <property type="project" value="InterPro"/>
</dbReference>
<dbReference type="GO" id="GO:0005886">
    <property type="term" value="C:plasma membrane"/>
    <property type="evidence" value="ECO:0007669"/>
    <property type="project" value="TreeGrafter"/>
</dbReference>
<dbReference type="InterPro" id="IPR050303">
    <property type="entry name" value="GatZ_KbaZ_carbometab"/>
</dbReference>
<name>A0A7W9S2K8_9HYPH</name>
<dbReference type="InterPro" id="IPR013785">
    <property type="entry name" value="Aldolase_TIM"/>
</dbReference>
<proteinExistence type="predicted"/>
<dbReference type="RefSeq" id="WP_183827085.1">
    <property type="nucleotide sequence ID" value="NZ_JACHEU010000001.1"/>
</dbReference>
<dbReference type="EMBL" id="JACHEU010000001">
    <property type="protein sequence ID" value="MBB6011758.1"/>
    <property type="molecule type" value="Genomic_DNA"/>
</dbReference>
<evidence type="ECO:0000256" key="1">
    <source>
        <dbReference type="ARBA" id="ARBA00005007"/>
    </source>
</evidence>
<dbReference type="InterPro" id="IPR012062">
    <property type="entry name" value="GatZ/KbaZ-like"/>
</dbReference>
<accession>A0A7W9S2K8</accession>
<reference evidence="2 3" key="1">
    <citation type="submission" date="2020-08" db="EMBL/GenBank/DDBJ databases">
        <title>Genomic Encyclopedia of Type Strains, Phase IV (KMG-IV): sequencing the most valuable type-strain genomes for metagenomic binning, comparative biology and taxonomic classification.</title>
        <authorList>
            <person name="Goeker M."/>
        </authorList>
    </citation>
    <scope>NUCLEOTIDE SEQUENCE [LARGE SCALE GENOMIC DNA]</scope>
    <source>
        <strain evidence="2 3">DSM 11099</strain>
    </source>
</reference>
<evidence type="ECO:0000313" key="3">
    <source>
        <dbReference type="Proteomes" id="UP000533306"/>
    </source>
</evidence>
<sequence length="440" mass="47779">MKALQDVIRRNRAGEAVALTAVCSAHPDVLTASLLLARDEGKTLLVEATSNQVNQFGGYTGMQPADFIAFVHGFCDRLGVDRGQIHFGGDHLGPQAWRREDSATAMAKARDMMAAYVRAGFTKIHLDCSEGCRGEPAQVGDLLAAERAAELAEICERSAANPSDISYIIGTEVPPPGGARGEDDHQSLVVTTPERASATIACHAAAFRKRRLDQAFARVAGLVVQPGVEFGPDHIDVLDPAAPDDLSRALDAHPEMAFEAHSTDYQPDAVFHALARRHFAILKVGPALTFAYRRALYALDELVRLYRSDASSTPLPAVMENLMLARPDHWKTHYAGADDTTIRILRHYAYADRIRYYWNLPEAVAAVAALERSFAGLSPAEPALLQYFPHAVVDRAETLRASGYPLGKSLILAEIQSALAPYLSVAPQAGQPEPEQKLRA</sequence>
<dbReference type="SUPFAM" id="SSF51569">
    <property type="entry name" value="Aldolase"/>
    <property type="match status" value="1"/>
</dbReference>
<dbReference type="Pfam" id="PF08013">
    <property type="entry name" value="GatZ_KbaZ-like"/>
    <property type="match status" value="1"/>
</dbReference>
<dbReference type="Gene3D" id="1.10.400.20">
    <property type="entry name" value="putative tagatose 6-phosphate kinase domain like"/>
    <property type="match status" value="1"/>
</dbReference>
<organism evidence="2 3">
    <name type="scientific">Aquamicrobium lusatiense</name>
    <dbReference type="NCBI Taxonomy" id="89772"/>
    <lineage>
        <taxon>Bacteria</taxon>
        <taxon>Pseudomonadati</taxon>
        <taxon>Pseudomonadota</taxon>
        <taxon>Alphaproteobacteria</taxon>
        <taxon>Hyphomicrobiales</taxon>
        <taxon>Phyllobacteriaceae</taxon>
        <taxon>Aquamicrobium</taxon>
    </lineage>
</organism>
<protein>
    <submittedName>
        <fullName evidence="2">D-tagatose-1,6-bisphosphate aldolase subunit GatZ/KbaZ</fullName>
    </submittedName>
</protein>
<keyword evidence="3" id="KW-1185">Reference proteome</keyword>